<keyword evidence="5" id="KW-0539">Nucleus</keyword>
<evidence type="ECO:0000259" key="6">
    <source>
        <dbReference type="PROSITE" id="PS50048"/>
    </source>
</evidence>
<organism evidence="7 8">
    <name type="scientific">Mycena metata</name>
    <dbReference type="NCBI Taxonomy" id="1033252"/>
    <lineage>
        <taxon>Eukaryota</taxon>
        <taxon>Fungi</taxon>
        <taxon>Dikarya</taxon>
        <taxon>Basidiomycota</taxon>
        <taxon>Agaricomycotina</taxon>
        <taxon>Agaricomycetes</taxon>
        <taxon>Agaricomycetidae</taxon>
        <taxon>Agaricales</taxon>
        <taxon>Marasmiineae</taxon>
        <taxon>Mycenaceae</taxon>
        <taxon>Mycena</taxon>
    </lineage>
</organism>
<dbReference type="PANTHER" id="PTHR47338:SF29">
    <property type="entry name" value="ZN(2)-C6 FUNGAL-TYPE DOMAIN-CONTAINING PROTEIN"/>
    <property type="match status" value="1"/>
</dbReference>
<evidence type="ECO:0000313" key="7">
    <source>
        <dbReference type="EMBL" id="KAJ7704162.1"/>
    </source>
</evidence>
<gene>
    <name evidence="7" type="ORF">B0H16DRAFT_1829158</name>
</gene>
<dbReference type="GO" id="GO:0000981">
    <property type="term" value="F:DNA-binding transcription factor activity, RNA polymerase II-specific"/>
    <property type="evidence" value="ECO:0007669"/>
    <property type="project" value="InterPro"/>
</dbReference>
<dbReference type="InterPro" id="IPR001138">
    <property type="entry name" value="Zn2Cys6_DnaBD"/>
</dbReference>
<name>A0AAD7M711_9AGAR</name>
<dbReference type="SMART" id="SM00066">
    <property type="entry name" value="GAL4"/>
    <property type="match status" value="1"/>
</dbReference>
<evidence type="ECO:0000256" key="4">
    <source>
        <dbReference type="ARBA" id="ARBA00023163"/>
    </source>
</evidence>
<evidence type="ECO:0000313" key="8">
    <source>
        <dbReference type="Proteomes" id="UP001215598"/>
    </source>
</evidence>
<dbReference type="GO" id="GO:0006351">
    <property type="term" value="P:DNA-templated transcription"/>
    <property type="evidence" value="ECO:0007669"/>
    <property type="project" value="InterPro"/>
</dbReference>
<dbReference type="SUPFAM" id="SSF57701">
    <property type="entry name" value="Zn2/Cys6 DNA-binding domain"/>
    <property type="match status" value="1"/>
</dbReference>
<accession>A0AAD7M711</accession>
<dbReference type="CDD" id="cd12148">
    <property type="entry name" value="fungal_TF_MHR"/>
    <property type="match status" value="1"/>
</dbReference>
<keyword evidence="3" id="KW-0805">Transcription regulation</keyword>
<dbReference type="Pfam" id="PF04082">
    <property type="entry name" value="Fungal_trans"/>
    <property type="match status" value="1"/>
</dbReference>
<dbReference type="GO" id="GO:0003677">
    <property type="term" value="F:DNA binding"/>
    <property type="evidence" value="ECO:0007669"/>
    <property type="project" value="InterPro"/>
</dbReference>
<dbReference type="GO" id="GO:0005634">
    <property type="term" value="C:nucleus"/>
    <property type="evidence" value="ECO:0007669"/>
    <property type="project" value="UniProtKB-SubCell"/>
</dbReference>
<dbReference type="EMBL" id="JARKIB010000492">
    <property type="protein sequence ID" value="KAJ7704162.1"/>
    <property type="molecule type" value="Genomic_DNA"/>
</dbReference>
<dbReference type="PANTHER" id="PTHR47338">
    <property type="entry name" value="ZN(II)2CYS6 TRANSCRIPTION FACTOR (EUROFUNG)-RELATED"/>
    <property type="match status" value="1"/>
</dbReference>
<keyword evidence="4" id="KW-0804">Transcription</keyword>
<dbReference type="Pfam" id="PF00172">
    <property type="entry name" value="Zn_clus"/>
    <property type="match status" value="1"/>
</dbReference>
<reference evidence="7" key="1">
    <citation type="submission" date="2023-03" db="EMBL/GenBank/DDBJ databases">
        <title>Massive genome expansion in bonnet fungi (Mycena s.s.) driven by repeated elements and novel gene families across ecological guilds.</title>
        <authorList>
            <consortium name="Lawrence Berkeley National Laboratory"/>
            <person name="Harder C.B."/>
            <person name="Miyauchi S."/>
            <person name="Viragh M."/>
            <person name="Kuo A."/>
            <person name="Thoen E."/>
            <person name="Andreopoulos B."/>
            <person name="Lu D."/>
            <person name="Skrede I."/>
            <person name="Drula E."/>
            <person name="Henrissat B."/>
            <person name="Morin E."/>
            <person name="Kohler A."/>
            <person name="Barry K."/>
            <person name="LaButti K."/>
            <person name="Morin E."/>
            <person name="Salamov A."/>
            <person name="Lipzen A."/>
            <person name="Mereny Z."/>
            <person name="Hegedus B."/>
            <person name="Baldrian P."/>
            <person name="Stursova M."/>
            <person name="Weitz H."/>
            <person name="Taylor A."/>
            <person name="Grigoriev I.V."/>
            <person name="Nagy L.G."/>
            <person name="Martin F."/>
            <person name="Kauserud H."/>
        </authorList>
    </citation>
    <scope>NUCLEOTIDE SEQUENCE</scope>
    <source>
        <strain evidence="7">CBHHK182m</strain>
    </source>
</reference>
<protein>
    <recommendedName>
        <fullName evidence="6">Zn(2)-C6 fungal-type domain-containing protein</fullName>
    </recommendedName>
</protein>
<dbReference type="CDD" id="cd00067">
    <property type="entry name" value="GAL4"/>
    <property type="match status" value="1"/>
</dbReference>
<evidence type="ECO:0000256" key="3">
    <source>
        <dbReference type="ARBA" id="ARBA00023015"/>
    </source>
</evidence>
<dbReference type="InterPro" id="IPR036864">
    <property type="entry name" value="Zn2-C6_fun-type_DNA-bd_sf"/>
</dbReference>
<comment type="caution">
    <text evidence="7">The sequence shown here is derived from an EMBL/GenBank/DDBJ whole genome shotgun (WGS) entry which is preliminary data.</text>
</comment>
<evidence type="ECO:0000256" key="5">
    <source>
        <dbReference type="ARBA" id="ARBA00023242"/>
    </source>
</evidence>
<proteinExistence type="predicted"/>
<evidence type="ECO:0000256" key="2">
    <source>
        <dbReference type="ARBA" id="ARBA00022723"/>
    </source>
</evidence>
<sequence length="515" mass="57583">MGISCRRRKMRCDGVHPTCGQCARAGRAEDCEYTNGQRRARVEILQESIREAESRIYDLEHPHQAQSVVQLRQPYEATPPSRISSPRPQSSMVTDEPINTFLSYSSEFGFFLNAPRFRNSALIRQPIGHHDRPTPALLFAVYLCALRLTQDPSPQSIQTHLEPTFLSQALEFASQGLSSAHPQKMLHTLQAEILLAYYFFACGRFVEGRYHTATAVSLGLSSGLHLVRSSTTLGSSSHFLPPPQDATEEGERIHACWVLITLDRAWATAQGEHLNLDHEQQNVVVDTPWPLEMDDYARGLFNPTTRYSNTLHKFLNNISTSDTGMSTIAMFSKATILWQRAESFGREWSPGAPHLAQTQSRDFQRAFTVLDALIDAFRAALIPPNRIPHATPAMTRALVAAHSIAHIATIQLYNSQALQGHANARRKRLGAANIVLNIIVTIPLQHFAFIHPIMGTVWLQACQIIMDEIYARRNSGGRETELVLLLTRTADVLSSFEETCPLLSWLPSPSTLCRS</sequence>
<keyword evidence="2" id="KW-0479">Metal-binding</keyword>
<keyword evidence="8" id="KW-1185">Reference proteome</keyword>
<dbReference type="GO" id="GO:0008270">
    <property type="term" value="F:zinc ion binding"/>
    <property type="evidence" value="ECO:0007669"/>
    <property type="project" value="InterPro"/>
</dbReference>
<dbReference type="Gene3D" id="4.10.240.10">
    <property type="entry name" value="Zn(2)-C6 fungal-type DNA-binding domain"/>
    <property type="match status" value="1"/>
</dbReference>
<dbReference type="AlphaFoldDB" id="A0AAD7M711"/>
<dbReference type="PROSITE" id="PS50048">
    <property type="entry name" value="ZN2_CY6_FUNGAL_2"/>
    <property type="match status" value="1"/>
</dbReference>
<dbReference type="InterPro" id="IPR050815">
    <property type="entry name" value="TF_fung"/>
</dbReference>
<evidence type="ECO:0000256" key="1">
    <source>
        <dbReference type="ARBA" id="ARBA00004123"/>
    </source>
</evidence>
<feature type="domain" description="Zn(2)-C6 fungal-type" evidence="6">
    <location>
        <begin position="5"/>
        <end position="33"/>
    </location>
</feature>
<dbReference type="Proteomes" id="UP001215598">
    <property type="component" value="Unassembled WGS sequence"/>
</dbReference>
<comment type="subcellular location">
    <subcellularLocation>
        <location evidence="1">Nucleus</location>
    </subcellularLocation>
</comment>
<dbReference type="InterPro" id="IPR007219">
    <property type="entry name" value="XnlR_reg_dom"/>
</dbReference>